<dbReference type="InterPro" id="IPR051283">
    <property type="entry name" value="Sec_Metabolite_Acyltrans"/>
</dbReference>
<dbReference type="GO" id="GO:0016740">
    <property type="term" value="F:transferase activity"/>
    <property type="evidence" value="ECO:0007669"/>
    <property type="project" value="UniProtKB-KW"/>
</dbReference>
<evidence type="ECO:0000313" key="2">
    <source>
        <dbReference type="EMBL" id="KAE8697124.1"/>
    </source>
</evidence>
<evidence type="ECO:0000256" key="1">
    <source>
        <dbReference type="ARBA" id="ARBA00022679"/>
    </source>
</evidence>
<dbReference type="Proteomes" id="UP000436088">
    <property type="component" value="Unassembled WGS sequence"/>
</dbReference>
<keyword evidence="3" id="KW-1185">Reference proteome</keyword>
<sequence>MSIGLPRSRTKAGTVSRYHTLRDRILETLGAGSNIGWVTAGGLLYRVLIGLDHYCDVELCNEDLVQLSTRERIFHFSKETIAKLKEKANAEISTDKISSLQALLSHVWRSAIRNRSLDPNEETKFRIVVGARQRFRELPDNYFGNAIMGTFLTMKPKELIEQGIGNPAWRMNRTISAVTGESLKKFLESWPARPNFVYMSHVDALITIISPRFVMYGNDFGWGKPVAVRSGSSNKVDGMLTLFGRAEAGSIDVEVCLLAETLEAIANDDEFMDTVTS</sequence>
<reference evidence="2" key="1">
    <citation type="submission" date="2019-09" db="EMBL/GenBank/DDBJ databases">
        <title>Draft genome information of white flower Hibiscus syriacus.</title>
        <authorList>
            <person name="Kim Y.-M."/>
        </authorList>
    </citation>
    <scope>NUCLEOTIDE SEQUENCE [LARGE SCALE GENOMIC DNA]</scope>
    <source>
        <strain evidence="2">YM2019G1</strain>
    </source>
</reference>
<dbReference type="EMBL" id="VEPZ02001055">
    <property type="protein sequence ID" value="KAE8697124.1"/>
    <property type="molecule type" value="Genomic_DNA"/>
</dbReference>
<dbReference type="AlphaFoldDB" id="A0A6A2ZYP3"/>
<protein>
    <submittedName>
        <fullName evidence="2">GPR107 protein</fullName>
    </submittedName>
</protein>
<comment type="caution">
    <text evidence="2">The sequence shown here is derived from an EMBL/GenBank/DDBJ whole genome shotgun (WGS) entry which is preliminary data.</text>
</comment>
<evidence type="ECO:0000313" key="3">
    <source>
        <dbReference type="Proteomes" id="UP000436088"/>
    </source>
</evidence>
<dbReference type="InterPro" id="IPR023213">
    <property type="entry name" value="CAT-like_dom_sf"/>
</dbReference>
<dbReference type="Gene3D" id="3.30.559.10">
    <property type="entry name" value="Chloramphenicol acetyltransferase-like domain"/>
    <property type="match status" value="1"/>
</dbReference>
<dbReference type="PANTHER" id="PTHR31896">
    <property type="entry name" value="FAMILY REGULATORY PROTEIN, PUTATIVE (AFU_ORTHOLOGUE AFUA_3G14730)-RELATED"/>
    <property type="match status" value="1"/>
</dbReference>
<name>A0A6A2ZYP3_HIBSY</name>
<proteinExistence type="predicted"/>
<organism evidence="2 3">
    <name type="scientific">Hibiscus syriacus</name>
    <name type="common">Rose of Sharon</name>
    <dbReference type="NCBI Taxonomy" id="106335"/>
    <lineage>
        <taxon>Eukaryota</taxon>
        <taxon>Viridiplantae</taxon>
        <taxon>Streptophyta</taxon>
        <taxon>Embryophyta</taxon>
        <taxon>Tracheophyta</taxon>
        <taxon>Spermatophyta</taxon>
        <taxon>Magnoliopsida</taxon>
        <taxon>eudicotyledons</taxon>
        <taxon>Gunneridae</taxon>
        <taxon>Pentapetalae</taxon>
        <taxon>rosids</taxon>
        <taxon>malvids</taxon>
        <taxon>Malvales</taxon>
        <taxon>Malvaceae</taxon>
        <taxon>Malvoideae</taxon>
        <taxon>Hibiscus</taxon>
    </lineage>
</organism>
<dbReference type="PANTHER" id="PTHR31896:SF75">
    <property type="entry name" value="HXXXD-TYPE ACYL-TRANSFERASE FAMILY PROTEIN"/>
    <property type="match status" value="1"/>
</dbReference>
<keyword evidence="1" id="KW-0808">Transferase</keyword>
<dbReference type="Pfam" id="PF02458">
    <property type="entry name" value="Transferase"/>
    <property type="match status" value="1"/>
</dbReference>
<accession>A0A6A2ZYP3</accession>
<gene>
    <name evidence="2" type="ORF">F3Y22_tig00110633pilonHSYRG00151</name>
</gene>